<feature type="transmembrane region" description="Helical" evidence="1">
    <location>
        <begin position="6"/>
        <end position="25"/>
    </location>
</feature>
<sequence length="316" mass="37669">MINYEVLIAFSYLIPPSISVPYILAMDARFYDLHSNIQAEPLPQNYSIILRISLSTLNIKLLNSLSFYQSFSIPIQQEIIYLNHDHANSFDCNIIKMNQCYEYKKKCTFILHIKSTGFLIGFTYLSHQLYQLIMQAPYTLNQKGNIYEYILSFFRIIDCTLLLFFTSLLENKIQINFKTQDFEEMNFLTLIYKILKKNLEFLPQSYLLTNIISKLYLIIFKRWNIVDDEVEIKLEIQILALDKQFNLKKTVSQIFQWHQSYIIENADYFDQNPNELLSLNFFQSKYKIVKIYNQLKIFKDNLIPLLVNKIQLLFHL</sequence>
<evidence type="ECO:0008006" key="4">
    <source>
        <dbReference type="Google" id="ProtNLM"/>
    </source>
</evidence>
<dbReference type="AlphaFoldDB" id="A0A8S1MIV6"/>
<evidence type="ECO:0000256" key="1">
    <source>
        <dbReference type="SAM" id="Phobius"/>
    </source>
</evidence>
<evidence type="ECO:0000313" key="3">
    <source>
        <dbReference type="Proteomes" id="UP000692954"/>
    </source>
</evidence>
<keyword evidence="1" id="KW-1133">Transmembrane helix</keyword>
<name>A0A8S1MIV6_9CILI</name>
<keyword evidence="3" id="KW-1185">Reference proteome</keyword>
<keyword evidence="1" id="KW-0812">Transmembrane</keyword>
<accession>A0A8S1MIV6</accession>
<feature type="transmembrane region" description="Helical" evidence="1">
    <location>
        <begin position="107"/>
        <end position="126"/>
    </location>
</feature>
<dbReference type="EMBL" id="CAJJDN010000035">
    <property type="protein sequence ID" value="CAD8076656.1"/>
    <property type="molecule type" value="Genomic_DNA"/>
</dbReference>
<dbReference type="Proteomes" id="UP000692954">
    <property type="component" value="Unassembled WGS sequence"/>
</dbReference>
<comment type="caution">
    <text evidence="2">The sequence shown here is derived from an EMBL/GenBank/DDBJ whole genome shotgun (WGS) entry which is preliminary data.</text>
</comment>
<proteinExistence type="predicted"/>
<organism evidence="2 3">
    <name type="scientific">Paramecium sonneborni</name>
    <dbReference type="NCBI Taxonomy" id="65129"/>
    <lineage>
        <taxon>Eukaryota</taxon>
        <taxon>Sar</taxon>
        <taxon>Alveolata</taxon>
        <taxon>Ciliophora</taxon>
        <taxon>Intramacronucleata</taxon>
        <taxon>Oligohymenophorea</taxon>
        <taxon>Peniculida</taxon>
        <taxon>Parameciidae</taxon>
        <taxon>Paramecium</taxon>
    </lineage>
</organism>
<protein>
    <recommendedName>
        <fullName evidence="4">Transmembrane protein</fullName>
    </recommendedName>
</protein>
<feature type="transmembrane region" description="Helical" evidence="1">
    <location>
        <begin position="146"/>
        <end position="169"/>
    </location>
</feature>
<gene>
    <name evidence="2" type="ORF">PSON_ATCC_30995.1.T0350093</name>
</gene>
<reference evidence="2" key="1">
    <citation type="submission" date="2021-01" db="EMBL/GenBank/DDBJ databases">
        <authorList>
            <consortium name="Genoscope - CEA"/>
            <person name="William W."/>
        </authorList>
    </citation>
    <scope>NUCLEOTIDE SEQUENCE</scope>
</reference>
<keyword evidence="1" id="KW-0472">Membrane</keyword>
<evidence type="ECO:0000313" key="2">
    <source>
        <dbReference type="EMBL" id="CAD8076656.1"/>
    </source>
</evidence>